<reference evidence="3" key="1">
    <citation type="submission" date="2015-03" db="EMBL/GenBank/DDBJ databases">
        <title>Outbreak of Febrile Respiratory Illness Associated with various Adenovirus serotypes Infection in Chinese Military Training Camp: A literature review and cases reports.</title>
        <authorList>
            <person name="Lu Q."/>
            <person name="Guo C."/>
            <person name="Tong Y."/>
            <person name="Liu W."/>
            <person name="Cao W."/>
        </authorList>
    </citation>
    <scope>NUCLEOTIDE SEQUENCE [LARGE SCALE GENOMIC DNA]</scope>
    <source>
        <strain evidence="3">Shanxi/TY01/2013</strain>
    </source>
</reference>
<feature type="compositionally biased region" description="Basic and acidic residues" evidence="1">
    <location>
        <begin position="91"/>
        <end position="111"/>
    </location>
</feature>
<dbReference type="Pfam" id="PF03052">
    <property type="entry name" value="Adeno_52K"/>
    <property type="match status" value="1"/>
</dbReference>
<protein>
    <submittedName>
        <fullName evidence="2">L1 55 kDa protein</fullName>
    </submittedName>
</protein>
<dbReference type="EMBL" id="KP896480">
    <property type="protein sequence ID" value="AMB61119.1"/>
    <property type="molecule type" value="Genomic_DNA"/>
</dbReference>
<accession>A0A219PC41</accession>
<evidence type="ECO:0000256" key="1">
    <source>
        <dbReference type="SAM" id="MobiDB-lite"/>
    </source>
</evidence>
<dbReference type="Proteomes" id="UP000320764">
    <property type="component" value="Segment"/>
</dbReference>
<name>A0A219PC41_ADE07</name>
<organism evidence="2 3">
    <name type="scientific">Human adenovirus B serotype 7</name>
    <name type="common">HAdV-7</name>
    <name type="synonym">Human adenovirus 7</name>
    <dbReference type="NCBI Taxonomy" id="10519"/>
    <lineage>
        <taxon>Viruses</taxon>
        <taxon>Varidnaviria</taxon>
        <taxon>Bamfordvirae</taxon>
        <taxon>Preplasmiviricota</taxon>
        <taxon>Polisuviricotina</taxon>
        <taxon>Pharingeaviricetes</taxon>
        <taxon>Rowavirales</taxon>
        <taxon>Adenoviridae</taxon>
        <taxon>Mastadenovirus</taxon>
        <taxon>Mastadenovirus blackbeardi</taxon>
        <taxon>Human mastadenovirus B</taxon>
    </lineage>
</organism>
<organismHost>
    <name type="scientific">Homo sapiens</name>
    <name type="common">Human</name>
    <dbReference type="NCBI Taxonomy" id="9606"/>
</organismHost>
<proteinExistence type="predicted"/>
<feature type="compositionally biased region" description="Basic and acidic residues" evidence="1">
    <location>
        <begin position="68"/>
        <end position="81"/>
    </location>
</feature>
<sequence length="147" mass="16126">MPRCIPCCDRCAPSNSPLLSSSYNDSHKRLSLQPVTTAAAAVSGAGQPAYDLELEEGEGLARLGAPSPERHPRVQLKKDSSEAYVPQQNLFRDRSGEEPEEMRASRFNAGRELRHGLDRRRVLQDEDFEVDEVTGISPARAHVAAAT</sequence>
<evidence type="ECO:0000313" key="2">
    <source>
        <dbReference type="EMBL" id="AMB61119.1"/>
    </source>
</evidence>
<feature type="region of interest" description="Disordered" evidence="1">
    <location>
        <begin position="62"/>
        <end position="111"/>
    </location>
</feature>
<dbReference type="InterPro" id="IPR004292">
    <property type="entry name" value="L1-like"/>
</dbReference>
<evidence type="ECO:0000313" key="3">
    <source>
        <dbReference type="Proteomes" id="UP000320764"/>
    </source>
</evidence>